<dbReference type="EMBL" id="JABXYJ010000014">
    <property type="protein sequence ID" value="NVO79382.1"/>
    <property type="molecule type" value="Genomic_DNA"/>
</dbReference>
<gene>
    <name evidence="1" type="ORF">HV832_16305</name>
</gene>
<proteinExistence type="predicted"/>
<evidence type="ECO:0000313" key="2">
    <source>
        <dbReference type="Proteomes" id="UP000588051"/>
    </source>
</evidence>
<keyword evidence="2" id="KW-1185">Reference proteome</keyword>
<organism evidence="1 2">
    <name type="scientific">Undibacterium oligocarboniphilum</name>
    <dbReference type="NCBI Taxonomy" id="666702"/>
    <lineage>
        <taxon>Bacteria</taxon>
        <taxon>Pseudomonadati</taxon>
        <taxon>Pseudomonadota</taxon>
        <taxon>Betaproteobacteria</taxon>
        <taxon>Burkholderiales</taxon>
        <taxon>Oxalobacteraceae</taxon>
        <taxon>Undibacterium</taxon>
    </lineage>
</organism>
<comment type="caution">
    <text evidence="1">The sequence shown here is derived from an EMBL/GenBank/DDBJ whole genome shotgun (WGS) entry which is preliminary data.</text>
</comment>
<reference evidence="1 2" key="1">
    <citation type="submission" date="2020-06" db="EMBL/GenBank/DDBJ databases">
        <authorList>
            <person name="Qiu C."/>
            <person name="Liu Z."/>
        </authorList>
    </citation>
    <scope>NUCLEOTIDE SEQUENCE [LARGE SCALE GENOMIC DNA]</scope>
    <source>
        <strain evidence="1 2">EM 1</strain>
    </source>
</reference>
<name>A0A850QFW5_9BURK</name>
<dbReference type="AlphaFoldDB" id="A0A850QFW5"/>
<evidence type="ECO:0000313" key="1">
    <source>
        <dbReference type="EMBL" id="NVO79382.1"/>
    </source>
</evidence>
<dbReference type="Proteomes" id="UP000588051">
    <property type="component" value="Unassembled WGS sequence"/>
</dbReference>
<protein>
    <submittedName>
        <fullName evidence="1">Uncharacterized protein</fullName>
    </submittedName>
</protein>
<accession>A0A850QFW5</accession>
<sequence>MDTTQESKPIQFLNCACCGSETLGRQWFNQDVGYGLCNNCIPRCLTSYGAEEFQRIYGVITENVGIQPQQIVRQLFAKVAQVNQLESRVDYIGKGADTPIQSDEAFNRRYRSFQRQLQDAGLSQLGPGGYELKLEDKGRIFYAVKRTHGRKWQVYFSGVSIGFSDAETSEGAIADLHRNCVNNALYVNSNNAGKSLPMEYTIPPAEVLADYPDLVKKYEIS</sequence>
<dbReference type="RefSeq" id="WP_176805009.1">
    <property type="nucleotide sequence ID" value="NZ_JABXYJ010000014.1"/>
</dbReference>